<dbReference type="EMBL" id="JAYXHS010000002">
    <property type="protein sequence ID" value="MEC5386215.1"/>
    <property type="molecule type" value="Genomic_DNA"/>
</dbReference>
<name>A0ABU6K3F1_9RHOO</name>
<feature type="transmembrane region" description="Helical" evidence="2">
    <location>
        <begin position="245"/>
        <end position="264"/>
    </location>
</feature>
<keyword evidence="2" id="KW-0472">Membrane</keyword>
<accession>A0ABU6K3F1</accession>
<dbReference type="Proteomes" id="UP001331561">
    <property type="component" value="Unassembled WGS sequence"/>
</dbReference>
<comment type="caution">
    <text evidence="4">The sequence shown here is derived from an EMBL/GenBank/DDBJ whole genome shotgun (WGS) entry which is preliminary data.</text>
</comment>
<dbReference type="Pfam" id="PF09413">
    <property type="entry name" value="DUF2007"/>
    <property type="match status" value="1"/>
</dbReference>
<dbReference type="RefSeq" id="WP_327599189.1">
    <property type="nucleotide sequence ID" value="NZ_JAYXHS010000002.1"/>
</dbReference>
<dbReference type="InterPro" id="IPR024399">
    <property type="entry name" value="DUF2628"/>
</dbReference>
<organism evidence="4 5">
    <name type="scientific">Uliginosibacterium silvisoli</name>
    <dbReference type="NCBI Taxonomy" id="3114758"/>
    <lineage>
        <taxon>Bacteria</taxon>
        <taxon>Pseudomonadati</taxon>
        <taxon>Pseudomonadota</taxon>
        <taxon>Betaproteobacteria</taxon>
        <taxon>Rhodocyclales</taxon>
        <taxon>Zoogloeaceae</taxon>
        <taxon>Uliginosibacterium</taxon>
    </lineage>
</organism>
<keyword evidence="2" id="KW-0812">Transmembrane</keyword>
<evidence type="ECO:0000313" key="5">
    <source>
        <dbReference type="Proteomes" id="UP001331561"/>
    </source>
</evidence>
<dbReference type="InterPro" id="IPR018551">
    <property type="entry name" value="DUF2007"/>
</dbReference>
<feature type="domain" description="DUF2007" evidence="3">
    <location>
        <begin position="38"/>
        <end position="96"/>
    </location>
</feature>
<protein>
    <submittedName>
        <fullName evidence="4">DUF2628 domain-containing protein</fullName>
    </submittedName>
</protein>
<feature type="transmembrane region" description="Helical" evidence="2">
    <location>
        <begin position="151"/>
        <end position="166"/>
    </location>
</feature>
<evidence type="ECO:0000256" key="2">
    <source>
        <dbReference type="SAM" id="Phobius"/>
    </source>
</evidence>
<dbReference type="Pfam" id="PF10947">
    <property type="entry name" value="DUF2628"/>
    <property type="match status" value="1"/>
</dbReference>
<gene>
    <name evidence="4" type="ORF">VVD49_10805</name>
</gene>
<keyword evidence="5" id="KW-1185">Reference proteome</keyword>
<proteinExistence type="predicted"/>
<feature type="transmembrane region" description="Helical" evidence="2">
    <location>
        <begin position="197"/>
        <end position="217"/>
    </location>
</feature>
<keyword evidence="2" id="KW-1133">Transmembrane helix</keyword>
<reference evidence="4 5" key="1">
    <citation type="submission" date="2024-01" db="EMBL/GenBank/DDBJ databases">
        <title>Uliginosibacterium soil sp. nov.</title>
        <authorList>
            <person name="Lv Y."/>
        </authorList>
    </citation>
    <scope>NUCLEOTIDE SEQUENCE [LARGE SCALE GENOMIC DNA]</scope>
    <source>
        <strain evidence="4 5">H3</strain>
    </source>
</reference>
<evidence type="ECO:0000259" key="3">
    <source>
        <dbReference type="Pfam" id="PF09413"/>
    </source>
</evidence>
<dbReference type="Gene3D" id="3.30.70.790">
    <property type="entry name" value="UreE, C-terminal domain"/>
    <property type="match status" value="1"/>
</dbReference>
<evidence type="ECO:0000256" key="1">
    <source>
        <dbReference type="SAM" id="MobiDB-lite"/>
    </source>
</evidence>
<feature type="region of interest" description="Disordered" evidence="1">
    <location>
        <begin position="1"/>
        <end position="24"/>
    </location>
</feature>
<sequence length="265" mass="29393">MNSTSSSCEASEMAGHDDPATPCDMHAGDDMVIVEQRLKPAEAAILRATLVAGGVPAVVDDVNTAHYFGYLAYALDGVRIRVPARHAAQAREILAAIAADRYKLEEWEYNPDDPAFDEPQSEPDIGHERLLAFTQDASYARRWHQATPRTGFMWSALFFGSVWFLYRKLYRTGTLLFFIESMLLCGIASSGASQLSFAAFIALRILVACTAEGLYYARARTITHEVTQMLDDEARVRDMLKRRGGVSFPLGLGALFLQRLLTYAL</sequence>
<evidence type="ECO:0000313" key="4">
    <source>
        <dbReference type="EMBL" id="MEC5386215.1"/>
    </source>
</evidence>